<dbReference type="EMBL" id="LQYT01000030">
    <property type="protein sequence ID" value="KYD20684.1"/>
    <property type="molecule type" value="Genomic_DNA"/>
</dbReference>
<organism evidence="1 2">
    <name type="scientific">Caldibacillus debilis</name>
    <dbReference type="NCBI Taxonomy" id="301148"/>
    <lineage>
        <taxon>Bacteria</taxon>
        <taxon>Bacillati</taxon>
        <taxon>Bacillota</taxon>
        <taxon>Bacilli</taxon>
        <taxon>Bacillales</taxon>
        <taxon>Bacillaceae</taxon>
        <taxon>Caldibacillus</taxon>
    </lineage>
</organism>
<sequence>MKLSAGEVFCGLAFPARENGQFLKSFFYHYTIWAKKSCQRMPSGVNRDSERPRDFRPEIFIMGKEAGEFISGGRRRRSEHFIGGGLFSWQGGVGKLKKFLPHGDDNLFLSAGL</sequence>
<evidence type="ECO:0000313" key="2">
    <source>
        <dbReference type="Proteomes" id="UP000075683"/>
    </source>
</evidence>
<reference evidence="1 2" key="1">
    <citation type="submission" date="2016-01" db="EMBL/GenBank/DDBJ databases">
        <title>Draft Genome Sequences of Seven Thermophilic Sporeformers Isolated from Foods.</title>
        <authorList>
            <person name="Berendsen E.M."/>
            <person name="Wells-Bennik M.H."/>
            <person name="Krawcyk A.O."/>
            <person name="De Jong A."/>
            <person name="Holsappel S."/>
            <person name="Eijlander R.T."/>
            <person name="Kuipers O.P."/>
        </authorList>
    </citation>
    <scope>NUCLEOTIDE SEQUENCE [LARGE SCALE GENOMIC DNA]</scope>
    <source>
        <strain evidence="1 2">B4135</strain>
    </source>
</reference>
<accession>A0A150M7U4</accession>
<proteinExistence type="predicted"/>
<dbReference type="AlphaFoldDB" id="A0A150M7U4"/>
<name>A0A150M7U4_9BACI</name>
<comment type="caution">
    <text evidence="1">The sequence shown here is derived from an EMBL/GenBank/DDBJ whole genome shotgun (WGS) entry which is preliminary data.</text>
</comment>
<evidence type="ECO:0000313" key="1">
    <source>
        <dbReference type="EMBL" id="KYD20684.1"/>
    </source>
</evidence>
<dbReference type="Proteomes" id="UP000075683">
    <property type="component" value="Unassembled WGS sequence"/>
</dbReference>
<protein>
    <submittedName>
        <fullName evidence="1">Uncharacterized protein</fullName>
    </submittedName>
</protein>
<gene>
    <name evidence="1" type="ORF">B4135_0066</name>
</gene>